<gene>
    <name evidence="8" type="ORF">NX02_26010</name>
</gene>
<dbReference type="Pfam" id="PF00892">
    <property type="entry name" value="EamA"/>
    <property type="match status" value="2"/>
</dbReference>
<feature type="transmembrane region" description="Helical" evidence="6">
    <location>
        <begin position="190"/>
        <end position="211"/>
    </location>
</feature>
<evidence type="ECO:0000256" key="1">
    <source>
        <dbReference type="ARBA" id="ARBA00004141"/>
    </source>
</evidence>
<feature type="transmembrane region" description="Helical" evidence="6">
    <location>
        <begin position="128"/>
        <end position="147"/>
    </location>
</feature>
<feature type="transmembrane region" description="Helical" evidence="6">
    <location>
        <begin position="98"/>
        <end position="121"/>
    </location>
</feature>
<feature type="transmembrane region" description="Helical" evidence="6">
    <location>
        <begin position="223"/>
        <end position="243"/>
    </location>
</feature>
<evidence type="ECO:0000259" key="7">
    <source>
        <dbReference type="Pfam" id="PF00892"/>
    </source>
</evidence>
<dbReference type="Proteomes" id="UP000018851">
    <property type="component" value="Chromosome"/>
</dbReference>
<feature type="transmembrane region" description="Helical" evidence="6">
    <location>
        <begin position="255"/>
        <end position="273"/>
    </location>
</feature>
<dbReference type="STRING" id="1123269.NX02_26010"/>
<feature type="transmembrane region" description="Helical" evidence="6">
    <location>
        <begin position="73"/>
        <end position="92"/>
    </location>
</feature>
<comment type="subcellular location">
    <subcellularLocation>
        <location evidence="1">Membrane</location>
        <topology evidence="1">Multi-pass membrane protein</topology>
    </subcellularLocation>
</comment>
<feature type="transmembrane region" description="Helical" evidence="6">
    <location>
        <begin position="43"/>
        <end position="61"/>
    </location>
</feature>
<dbReference type="KEGG" id="ssan:NX02_26010"/>
<comment type="similarity">
    <text evidence="2">Belongs to the EamA transporter family.</text>
</comment>
<dbReference type="PANTHER" id="PTHR32322:SF2">
    <property type="entry name" value="EAMA DOMAIN-CONTAINING PROTEIN"/>
    <property type="match status" value="1"/>
</dbReference>
<evidence type="ECO:0000256" key="6">
    <source>
        <dbReference type="SAM" id="Phobius"/>
    </source>
</evidence>
<dbReference type="RefSeq" id="WP_025294906.1">
    <property type="nucleotide sequence ID" value="NZ_CP006644.1"/>
</dbReference>
<keyword evidence="5 6" id="KW-0472">Membrane</keyword>
<feature type="transmembrane region" description="Helical" evidence="6">
    <location>
        <begin position="279"/>
        <end position="299"/>
    </location>
</feature>
<evidence type="ECO:0000256" key="2">
    <source>
        <dbReference type="ARBA" id="ARBA00007362"/>
    </source>
</evidence>
<feature type="domain" description="EamA" evidence="7">
    <location>
        <begin position="18"/>
        <end position="145"/>
    </location>
</feature>
<evidence type="ECO:0000313" key="9">
    <source>
        <dbReference type="Proteomes" id="UP000018851"/>
    </source>
</evidence>
<keyword evidence="9" id="KW-1185">Reference proteome</keyword>
<evidence type="ECO:0000256" key="3">
    <source>
        <dbReference type="ARBA" id="ARBA00022692"/>
    </source>
</evidence>
<evidence type="ECO:0000256" key="5">
    <source>
        <dbReference type="ARBA" id="ARBA00023136"/>
    </source>
</evidence>
<accession>W0AFW1</accession>
<dbReference type="SUPFAM" id="SSF103481">
    <property type="entry name" value="Multidrug resistance efflux transporter EmrE"/>
    <property type="match status" value="2"/>
</dbReference>
<sequence>MEAPLTPAQQARSLVPFVTVTLIWSSTWLVITGQLGHVPPSWSVTYRFVVAGIAMVAYALVRRESLWLTPRQIGLAALVGAFQFAINFNMLYRAEQYIASGLVALLFALLIVPNAVLARVFLKQQVSLRFLIGSVIAIGGVAILFAHEVEGRDVDAGTVSMGVGLTLVSVLSASIANVMQAAPAVRAAPLAPMLSWAMMIGAAGCAAYAWATTGAPVFDWRPSYVLGVLYLGVAASTLTFPLYFGVIRAIGPARAAYSSVLIPIVAMALSTLFEGYRWSFQSGLGCVLTLAGLVVALRARSPAA</sequence>
<proteinExistence type="inferred from homology"/>
<dbReference type="PATRIC" id="fig|1123269.5.peg.5102"/>
<protein>
    <recommendedName>
        <fullName evidence="7">EamA domain-containing protein</fullName>
    </recommendedName>
</protein>
<dbReference type="HOGENOM" id="CLU_033863_5_3_5"/>
<dbReference type="InterPro" id="IPR000620">
    <property type="entry name" value="EamA_dom"/>
</dbReference>
<feature type="domain" description="EamA" evidence="7">
    <location>
        <begin position="161"/>
        <end position="297"/>
    </location>
</feature>
<dbReference type="InterPro" id="IPR037185">
    <property type="entry name" value="EmrE-like"/>
</dbReference>
<keyword evidence="3 6" id="KW-0812">Transmembrane</keyword>
<dbReference type="GO" id="GO:0016020">
    <property type="term" value="C:membrane"/>
    <property type="evidence" value="ECO:0007669"/>
    <property type="project" value="UniProtKB-SubCell"/>
</dbReference>
<evidence type="ECO:0000256" key="4">
    <source>
        <dbReference type="ARBA" id="ARBA00022989"/>
    </source>
</evidence>
<evidence type="ECO:0000313" key="8">
    <source>
        <dbReference type="EMBL" id="AHE56804.1"/>
    </source>
</evidence>
<feature type="transmembrane region" description="Helical" evidence="6">
    <location>
        <begin position="159"/>
        <end position="178"/>
    </location>
</feature>
<dbReference type="AlphaFoldDB" id="W0AFW1"/>
<dbReference type="OrthoDB" id="2352272at2"/>
<feature type="transmembrane region" description="Helical" evidence="6">
    <location>
        <begin position="12"/>
        <end position="31"/>
    </location>
</feature>
<dbReference type="eggNOG" id="COG0697">
    <property type="taxonomic scope" value="Bacteria"/>
</dbReference>
<name>W0AFW1_9SPHN</name>
<keyword evidence="4 6" id="KW-1133">Transmembrane helix</keyword>
<organism evidence="8 9">
    <name type="scientific">Sphingomonas sanxanigenens DSM 19645 = NX02</name>
    <dbReference type="NCBI Taxonomy" id="1123269"/>
    <lineage>
        <taxon>Bacteria</taxon>
        <taxon>Pseudomonadati</taxon>
        <taxon>Pseudomonadota</taxon>
        <taxon>Alphaproteobacteria</taxon>
        <taxon>Sphingomonadales</taxon>
        <taxon>Sphingomonadaceae</taxon>
        <taxon>Sphingomonas</taxon>
    </lineage>
</organism>
<reference evidence="8 9" key="1">
    <citation type="submission" date="2013-07" db="EMBL/GenBank/DDBJ databases">
        <title>Completed genome of Sphingomonas sanxanigenens NX02.</title>
        <authorList>
            <person name="Ma T."/>
            <person name="Huang H."/>
            <person name="Wu M."/>
            <person name="Li X."/>
            <person name="Li G."/>
        </authorList>
    </citation>
    <scope>NUCLEOTIDE SEQUENCE [LARGE SCALE GENOMIC DNA]</scope>
    <source>
        <strain evidence="8 9">NX02</strain>
    </source>
</reference>
<dbReference type="PANTHER" id="PTHR32322">
    <property type="entry name" value="INNER MEMBRANE TRANSPORTER"/>
    <property type="match status" value="1"/>
</dbReference>
<dbReference type="EMBL" id="CP006644">
    <property type="protein sequence ID" value="AHE56804.1"/>
    <property type="molecule type" value="Genomic_DNA"/>
</dbReference>
<dbReference type="InterPro" id="IPR050638">
    <property type="entry name" value="AA-Vitamin_Transporters"/>
</dbReference>